<dbReference type="OrthoDB" id="9788733at2"/>
<dbReference type="Proteomes" id="UP000198461">
    <property type="component" value="Unassembled WGS sequence"/>
</dbReference>
<dbReference type="SUPFAM" id="SSF56935">
    <property type="entry name" value="Porins"/>
    <property type="match status" value="1"/>
</dbReference>
<keyword evidence="4" id="KW-1185">Reference proteome</keyword>
<dbReference type="STRING" id="364032.SAMN05443662_1487"/>
<organism evidence="3 4">
    <name type="scientific">Sulfurivirga caldicuralii</name>
    <dbReference type="NCBI Taxonomy" id="364032"/>
    <lineage>
        <taxon>Bacteria</taxon>
        <taxon>Pseudomonadati</taxon>
        <taxon>Pseudomonadota</taxon>
        <taxon>Gammaproteobacteria</taxon>
        <taxon>Thiotrichales</taxon>
        <taxon>Piscirickettsiaceae</taxon>
        <taxon>Sulfurivirga</taxon>
    </lineage>
</organism>
<dbReference type="Gene3D" id="2.40.160.10">
    <property type="entry name" value="Porin"/>
    <property type="match status" value="1"/>
</dbReference>
<dbReference type="RefSeq" id="WP_074201736.1">
    <property type="nucleotide sequence ID" value="NZ_FSRE01000003.1"/>
</dbReference>
<dbReference type="InterPro" id="IPR010870">
    <property type="entry name" value="Porin_O/P"/>
</dbReference>
<dbReference type="InterPro" id="IPR023614">
    <property type="entry name" value="Porin_dom_sf"/>
</dbReference>
<sequence length="439" mass="48197">MFKKHYLAVALALATSAHAADTTEQQRLQQLEAQLKQLQQTYQAQLQAMQQQIETLKKQAAAQSKAAVAAAPVTPAPAGDTTRANGFNPAISAVLTGTYANLSKDPEDYRLAGFVLGDEEVGPGSRGFSLGESELTLSATVDNWFYGQLTAALTPENEVELEEAYIQTLALPAGLTGKFGRFKSGIGYLNSQHSHVWDFVDEPLVYRAFFAGQYADDGVQLTWLAPTDTYLLIGGEVFRGDSYPVAGAAHDGQGTYTLFAKLGGDVGLSSSWQLGLGHLHGDAKERETDDLIFTGENSVNVVDFVWKWAPNGNTTVRNLKLQAEYFWDNEKGTYDGLGKVDLHRKGWYAQAVYQFMPRWRVGARYDELTPDKVPTALQGTALDAEGKTPRRSSVMLDYSNSEFSRVRLQFNRDESSGKADDQVYLQYTMSLGAHGAHSY</sequence>
<dbReference type="EMBL" id="FSRE01000003">
    <property type="protein sequence ID" value="SIO10782.1"/>
    <property type="molecule type" value="Genomic_DNA"/>
</dbReference>
<evidence type="ECO:0000313" key="3">
    <source>
        <dbReference type="EMBL" id="SIO10782.1"/>
    </source>
</evidence>
<feature type="coiled-coil region" evidence="1">
    <location>
        <begin position="21"/>
        <end position="66"/>
    </location>
</feature>
<feature type="signal peptide" evidence="2">
    <location>
        <begin position="1"/>
        <end position="19"/>
    </location>
</feature>
<gene>
    <name evidence="3" type="ORF">SAMN05443662_1487</name>
</gene>
<keyword evidence="1" id="KW-0175">Coiled coil</keyword>
<keyword evidence="2" id="KW-0732">Signal</keyword>
<dbReference type="Pfam" id="PF07396">
    <property type="entry name" value="Porin_O_P"/>
    <property type="match status" value="1"/>
</dbReference>
<reference evidence="3 4" key="1">
    <citation type="submission" date="2016-11" db="EMBL/GenBank/DDBJ databases">
        <authorList>
            <person name="Jaros S."/>
            <person name="Januszkiewicz K."/>
            <person name="Wedrychowicz H."/>
        </authorList>
    </citation>
    <scope>NUCLEOTIDE SEQUENCE [LARGE SCALE GENOMIC DNA]</scope>
    <source>
        <strain evidence="3 4">DSM 17737</strain>
    </source>
</reference>
<evidence type="ECO:0000256" key="1">
    <source>
        <dbReference type="SAM" id="Coils"/>
    </source>
</evidence>
<proteinExistence type="predicted"/>
<feature type="chain" id="PRO_5012658610" evidence="2">
    <location>
        <begin position="20"/>
        <end position="439"/>
    </location>
</feature>
<accession>A0A1N6GTH3</accession>
<protein>
    <submittedName>
        <fullName evidence="3">Phosphate-selective porin O and P</fullName>
    </submittedName>
</protein>
<dbReference type="AlphaFoldDB" id="A0A1N6GTH3"/>
<name>A0A1N6GTH3_9GAMM</name>
<evidence type="ECO:0000256" key="2">
    <source>
        <dbReference type="SAM" id="SignalP"/>
    </source>
</evidence>
<evidence type="ECO:0000313" key="4">
    <source>
        <dbReference type="Proteomes" id="UP000198461"/>
    </source>
</evidence>